<sequence length="252" mass="25554">MAFSGKRVLVTGSSRGIGQAAARQFFQSGAQVAVNGRTPDSTAAGMAALGDSDRLVAAPGDVSSVAGCEAVVAAAVEGLGGLDILVNSAGVAFFLPLEDSDEAVWDATLDTNLKGTFFCMRAAAGPLRDSGGNIVNVASDAGLIGEKGLSVYCASKGGVVNLTRAMALELAPTVRVNCVCPGYVDTDMVRRDGIDQADDPQAAEQAIVDYAPLKRISKPAEIAKAITYLAGEDALFITGSALQIDGGSTAGH</sequence>
<dbReference type="PROSITE" id="PS00061">
    <property type="entry name" value="ADH_SHORT"/>
    <property type="match status" value="1"/>
</dbReference>
<dbReference type="FunFam" id="3.40.50.720:FF:000084">
    <property type="entry name" value="Short-chain dehydrogenase reductase"/>
    <property type="match status" value="1"/>
</dbReference>
<dbReference type="InterPro" id="IPR020904">
    <property type="entry name" value="Sc_DH/Rdtase_CS"/>
</dbReference>
<dbReference type="PRINTS" id="PR00081">
    <property type="entry name" value="GDHRDH"/>
</dbReference>
<dbReference type="NCBIfam" id="NF005559">
    <property type="entry name" value="PRK07231.1"/>
    <property type="match status" value="1"/>
</dbReference>
<dbReference type="CDD" id="cd05233">
    <property type="entry name" value="SDR_c"/>
    <property type="match status" value="1"/>
</dbReference>
<dbReference type="PRINTS" id="PR00080">
    <property type="entry name" value="SDRFAMILY"/>
</dbReference>
<dbReference type="AlphaFoldDB" id="A0A381Y5Z3"/>
<evidence type="ECO:0000256" key="2">
    <source>
        <dbReference type="ARBA" id="ARBA00023002"/>
    </source>
</evidence>
<comment type="similarity">
    <text evidence="1">Belongs to the short-chain dehydrogenases/reductases (SDR) family.</text>
</comment>
<keyword evidence="2" id="KW-0560">Oxidoreductase</keyword>
<protein>
    <recommendedName>
        <fullName evidence="4">Bacilysin biosynthesis oxidoreductase BacC</fullName>
    </recommendedName>
</protein>
<reference evidence="3" key="1">
    <citation type="submission" date="2018-05" db="EMBL/GenBank/DDBJ databases">
        <authorList>
            <person name="Lanie J.A."/>
            <person name="Ng W.-L."/>
            <person name="Kazmierczak K.M."/>
            <person name="Andrzejewski T.M."/>
            <person name="Davidsen T.M."/>
            <person name="Wayne K.J."/>
            <person name="Tettelin H."/>
            <person name="Glass J.I."/>
            <person name="Rusch D."/>
            <person name="Podicherti R."/>
            <person name="Tsui H.-C.T."/>
            <person name="Winkler M.E."/>
        </authorList>
    </citation>
    <scope>NUCLEOTIDE SEQUENCE</scope>
</reference>
<organism evidence="3">
    <name type="scientific">marine metagenome</name>
    <dbReference type="NCBI Taxonomy" id="408172"/>
    <lineage>
        <taxon>unclassified sequences</taxon>
        <taxon>metagenomes</taxon>
        <taxon>ecological metagenomes</taxon>
    </lineage>
</organism>
<dbReference type="PANTHER" id="PTHR42760:SF133">
    <property type="entry name" value="3-OXOACYL-[ACYL-CARRIER-PROTEIN] REDUCTASE"/>
    <property type="match status" value="1"/>
</dbReference>
<evidence type="ECO:0000313" key="3">
    <source>
        <dbReference type="EMBL" id="SVA72061.1"/>
    </source>
</evidence>
<evidence type="ECO:0000256" key="1">
    <source>
        <dbReference type="ARBA" id="ARBA00006484"/>
    </source>
</evidence>
<dbReference type="Pfam" id="PF13561">
    <property type="entry name" value="adh_short_C2"/>
    <property type="match status" value="1"/>
</dbReference>
<dbReference type="PANTHER" id="PTHR42760">
    <property type="entry name" value="SHORT-CHAIN DEHYDROGENASES/REDUCTASES FAMILY MEMBER"/>
    <property type="match status" value="1"/>
</dbReference>
<dbReference type="GO" id="GO:0016616">
    <property type="term" value="F:oxidoreductase activity, acting on the CH-OH group of donors, NAD or NADP as acceptor"/>
    <property type="evidence" value="ECO:0007669"/>
    <property type="project" value="TreeGrafter"/>
</dbReference>
<dbReference type="GO" id="GO:0006633">
    <property type="term" value="P:fatty acid biosynthetic process"/>
    <property type="evidence" value="ECO:0007669"/>
    <property type="project" value="TreeGrafter"/>
</dbReference>
<name>A0A381Y5Z3_9ZZZZ</name>
<dbReference type="Gene3D" id="3.40.50.720">
    <property type="entry name" value="NAD(P)-binding Rossmann-like Domain"/>
    <property type="match status" value="1"/>
</dbReference>
<dbReference type="GO" id="GO:0048038">
    <property type="term" value="F:quinone binding"/>
    <property type="evidence" value="ECO:0007669"/>
    <property type="project" value="TreeGrafter"/>
</dbReference>
<dbReference type="InterPro" id="IPR036291">
    <property type="entry name" value="NAD(P)-bd_dom_sf"/>
</dbReference>
<gene>
    <name evidence="3" type="ORF">METZ01_LOCUS124915</name>
</gene>
<dbReference type="InterPro" id="IPR002347">
    <property type="entry name" value="SDR_fam"/>
</dbReference>
<proteinExistence type="inferred from homology"/>
<dbReference type="EMBL" id="UINC01017395">
    <property type="protein sequence ID" value="SVA72061.1"/>
    <property type="molecule type" value="Genomic_DNA"/>
</dbReference>
<evidence type="ECO:0008006" key="4">
    <source>
        <dbReference type="Google" id="ProtNLM"/>
    </source>
</evidence>
<accession>A0A381Y5Z3</accession>
<dbReference type="SUPFAM" id="SSF51735">
    <property type="entry name" value="NAD(P)-binding Rossmann-fold domains"/>
    <property type="match status" value="1"/>
</dbReference>